<gene>
    <name evidence="2" type="ORF">FC26_GL000297</name>
</gene>
<dbReference type="InterPro" id="IPR051411">
    <property type="entry name" value="Polyketide_trans_af380"/>
</dbReference>
<dbReference type="Gene3D" id="1.10.10.800">
    <property type="match status" value="1"/>
</dbReference>
<dbReference type="EMBL" id="AYYY01000061">
    <property type="protein sequence ID" value="KRM60815.1"/>
    <property type="molecule type" value="Genomic_DNA"/>
</dbReference>
<dbReference type="InterPro" id="IPR029058">
    <property type="entry name" value="AB_hydrolase_fold"/>
</dbReference>
<dbReference type="Gene3D" id="3.40.50.1820">
    <property type="entry name" value="alpha/beta hydrolase"/>
    <property type="match status" value="1"/>
</dbReference>
<evidence type="ECO:0000313" key="2">
    <source>
        <dbReference type="EMBL" id="KRM60815.1"/>
    </source>
</evidence>
<dbReference type="PANTHER" id="PTHR47751">
    <property type="entry name" value="SUPERFAMILY HYDROLASE, PUTATIVE (AFU_ORTHOLOGUE AFUA_2G16580)-RELATED"/>
    <property type="match status" value="1"/>
</dbReference>
<evidence type="ECO:0000313" key="3">
    <source>
        <dbReference type="Proteomes" id="UP000051733"/>
    </source>
</evidence>
<evidence type="ECO:0000259" key="1">
    <source>
        <dbReference type="Pfam" id="PF02129"/>
    </source>
</evidence>
<name>A0A0R2A2I9_9LACO</name>
<dbReference type="PANTHER" id="PTHR47751:SF1">
    <property type="entry name" value="SUPERFAMILY HYDROLASE, PUTATIVE (AFU_ORTHOLOGUE AFUA_2G16580)-RELATED"/>
    <property type="match status" value="1"/>
</dbReference>
<proteinExistence type="predicted"/>
<dbReference type="Pfam" id="PF02129">
    <property type="entry name" value="Peptidase_S15"/>
    <property type="match status" value="1"/>
</dbReference>
<feature type="domain" description="Xaa-Pro dipeptidyl-peptidase-like" evidence="1">
    <location>
        <begin position="24"/>
        <end position="152"/>
    </location>
</feature>
<comment type="caution">
    <text evidence="2">The sequence shown here is derived from an EMBL/GenBank/DDBJ whole genome shotgun (WGS) entry which is preliminary data.</text>
</comment>
<dbReference type="RefSeq" id="WP_057780077.1">
    <property type="nucleotide sequence ID" value="NZ_AYYY01000061.1"/>
</dbReference>
<dbReference type="AlphaFoldDB" id="A0A0R2A2I9"/>
<protein>
    <submittedName>
        <fullName evidence="2">Alpha beta fold family hydrolase-like protein</fullName>
    </submittedName>
</protein>
<dbReference type="Proteomes" id="UP000051733">
    <property type="component" value="Unassembled WGS sequence"/>
</dbReference>
<accession>A0A0R2A2I9</accession>
<dbReference type="InterPro" id="IPR000383">
    <property type="entry name" value="Xaa-Pro-like_dom"/>
</dbReference>
<organism evidence="2 3">
    <name type="scientific">Paucilactobacillus vaccinostercus DSM 20634</name>
    <dbReference type="NCBI Taxonomy" id="1423813"/>
    <lineage>
        <taxon>Bacteria</taxon>
        <taxon>Bacillati</taxon>
        <taxon>Bacillota</taxon>
        <taxon>Bacilli</taxon>
        <taxon>Lactobacillales</taxon>
        <taxon>Lactobacillaceae</taxon>
        <taxon>Paucilactobacillus</taxon>
    </lineage>
</organism>
<sequence>MDNYIFELSTAVTRETVRYQNRFGIELAADVYKPKSFDESQQYPALVVGPPYSGVKEQGPGIYAQEMAKRGFIALAFDPSFNGFSGGTPRHASSPDIFVEDFLASVDYLGTRSYINREQIGAIGICGSGSFALSAAQMDMRIKAVATASMVDISAAAQMGTKEERQAQLKAIGEQRYVDFESDQPLLGARGAGLADETDDPVFREFGDFYFTSRGWHPNSITMFTQSSNASFMNFSLLSKIDEISPRPIMLIAGDQAFSKGFSEQAYAAANEPKQLVKIENANHIDLYDDTTKIPFEKLDAFFKKGLKVK</sequence>
<dbReference type="STRING" id="1423813.FC26_GL000297"/>
<dbReference type="SUPFAM" id="SSF53474">
    <property type="entry name" value="alpha/beta-Hydrolases"/>
    <property type="match status" value="1"/>
</dbReference>
<dbReference type="PATRIC" id="fig|1423813.3.peg.306"/>
<reference evidence="2 3" key="1">
    <citation type="journal article" date="2015" name="Genome Announc.">
        <title>Expanding the biotechnology potential of lactobacilli through comparative genomics of 213 strains and associated genera.</title>
        <authorList>
            <person name="Sun Z."/>
            <person name="Harris H.M."/>
            <person name="McCann A."/>
            <person name="Guo C."/>
            <person name="Argimon S."/>
            <person name="Zhang W."/>
            <person name="Yang X."/>
            <person name="Jeffery I.B."/>
            <person name="Cooney J.C."/>
            <person name="Kagawa T.F."/>
            <person name="Liu W."/>
            <person name="Song Y."/>
            <person name="Salvetti E."/>
            <person name="Wrobel A."/>
            <person name="Rasinkangas P."/>
            <person name="Parkhill J."/>
            <person name="Rea M.C."/>
            <person name="O'Sullivan O."/>
            <person name="Ritari J."/>
            <person name="Douillard F.P."/>
            <person name="Paul Ross R."/>
            <person name="Yang R."/>
            <person name="Briner A.E."/>
            <person name="Felis G.E."/>
            <person name="de Vos W.M."/>
            <person name="Barrangou R."/>
            <person name="Klaenhammer T.R."/>
            <person name="Caufield P.W."/>
            <person name="Cui Y."/>
            <person name="Zhang H."/>
            <person name="O'Toole P.W."/>
        </authorList>
    </citation>
    <scope>NUCLEOTIDE SEQUENCE [LARGE SCALE GENOMIC DNA]</scope>
    <source>
        <strain evidence="2 3">DSM 20634</strain>
    </source>
</reference>
<dbReference type="GO" id="GO:0016787">
    <property type="term" value="F:hydrolase activity"/>
    <property type="evidence" value="ECO:0007669"/>
    <property type="project" value="UniProtKB-KW"/>
</dbReference>
<dbReference type="OrthoDB" id="9805123at2"/>
<keyword evidence="2" id="KW-0378">Hydrolase</keyword>
<keyword evidence="3" id="KW-1185">Reference proteome</keyword>